<organism evidence="9 10">
    <name type="scientific">Mycetocola lacteus</name>
    <dbReference type="NCBI Taxonomy" id="76637"/>
    <lineage>
        <taxon>Bacteria</taxon>
        <taxon>Bacillati</taxon>
        <taxon>Actinomycetota</taxon>
        <taxon>Actinomycetes</taxon>
        <taxon>Micrococcales</taxon>
        <taxon>Microbacteriaceae</taxon>
        <taxon>Mycetocola</taxon>
    </lineage>
</organism>
<evidence type="ECO:0000256" key="2">
    <source>
        <dbReference type="ARBA" id="ARBA00022670"/>
    </source>
</evidence>
<evidence type="ECO:0000256" key="3">
    <source>
        <dbReference type="ARBA" id="ARBA00022801"/>
    </source>
</evidence>
<keyword evidence="10" id="KW-1185">Reference proteome</keyword>
<evidence type="ECO:0000256" key="1">
    <source>
        <dbReference type="ARBA" id="ARBA00011073"/>
    </source>
</evidence>
<dbReference type="InterPro" id="IPR036852">
    <property type="entry name" value="Peptidase_S8/S53_dom_sf"/>
</dbReference>
<feature type="compositionally biased region" description="Basic and acidic residues" evidence="6">
    <location>
        <begin position="562"/>
        <end position="581"/>
    </location>
</feature>
<dbReference type="InterPro" id="IPR000209">
    <property type="entry name" value="Peptidase_S8/S53_dom"/>
</dbReference>
<keyword evidence="7" id="KW-0472">Membrane</keyword>
<evidence type="ECO:0000256" key="4">
    <source>
        <dbReference type="ARBA" id="ARBA00022825"/>
    </source>
</evidence>
<reference evidence="9 10" key="1">
    <citation type="submission" date="2018-10" db="EMBL/GenBank/DDBJ databases">
        <authorList>
            <person name="Li J."/>
        </authorList>
    </citation>
    <scope>NUCLEOTIDE SEQUENCE [LARGE SCALE GENOMIC DNA]</scope>
    <source>
        <strain evidence="9 10">JCM 11654</strain>
    </source>
</reference>
<feature type="active site" description="Charge relay system" evidence="5">
    <location>
        <position position="118"/>
    </location>
</feature>
<evidence type="ECO:0000259" key="8">
    <source>
        <dbReference type="Pfam" id="PF00082"/>
    </source>
</evidence>
<evidence type="ECO:0000256" key="6">
    <source>
        <dbReference type="SAM" id="MobiDB-lite"/>
    </source>
</evidence>
<evidence type="ECO:0000256" key="7">
    <source>
        <dbReference type="SAM" id="Phobius"/>
    </source>
</evidence>
<dbReference type="PROSITE" id="PS00138">
    <property type="entry name" value="SUBTILASE_SER"/>
    <property type="match status" value="1"/>
</dbReference>
<dbReference type="EMBL" id="RCUY01000009">
    <property type="protein sequence ID" value="RLP82044.1"/>
    <property type="molecule type" value="Genomic_DNA"/>
</dbReference>
<feature type="active site" description="Charge relay system" evidence="5">
    <location>
        <position position="347"/>
    </location>
</feature>
<dbReference type="AlphaFoldDB" id="A0A3L7API3"/>
<dbReference type="OrthoDB" id="3644449at2"/>
<gene>
    <name evidence="9" type="ORF">D9V34_09480</name>
</gene>
<keyword evidence="7" id="KW-1133">Transmembrane helix</keyword>
<dbReference type="PRINTS" id="PR00723">
    <property type="entry name" value="SUBTILISIN"/>
</dbReference>
<feature type="active site" description="Charge relay system" evidence="5">
    <location>
        <position position="161"/>
    </location>
</feature>
<keyword evidence="7" id="KW-0812">Transmembrane</keyword>
<name>A0A3L7API3_9MICO</name>
<dbReference type="SUPFAM" id="SSF52743">
    <property type="entry name" value="Subtilisin-like"/>
    <property type="match status" value="1"/>
</dbReference>
<keyword evidence="3 5" id="KW-0378">Hydrolase</keyword>
<evidence type="ECO:0000256" key="5">
    <source>
        <dbReference type="PROSITE-ProRule" id="PRU01240"/>
    </source>
</evidence>
<protein>
    <recommendedName>
        <fullName evidence="8">Peptidase S8/S53 domain-containing protein</fullName>
    </recommendedName>
</protein>
<dbReference type="PANTHER" id="PTHR43806">
    <property type="entry name" value="PEPTIDASE S8"/>
    <property type="match status" value="1"/>
</dbReference>
<dbReference type="GO" id="GO:0004252">
    <property type="term" value="F:serine-type endopeptidase activity"/>
    <property type="evidence" value="ECO:0007669"/>
    <property type="project" value="UniProtKB-UniRule"/>
</dbReference>
<dbReference type="Pfam" id="PF00082">
    <property type="entry name" value="Peptidase_S8"/>
    <property type="match status" value="1"/>
</dbReference>
<evidence type="ECO:0000313" key="10">
    <source>
        <dbReference type="Proteomes" id="UP000269438"/>
    </source>
</evidence>
<feature type="domain" description="Peptidase S8/S53" evidence="8">
    <location>
        <begin position="109"/>
        <end position="398"/>
    </location>
</feature>
<dbReference type="InterPro" id="IPR023828">
    <property type="entry name" value="Peptidase_S8_Ser-AS"/>
</dbReference>
<dbReference type="PROSITE" id="PS51892">
    <property type="entry name" value="SUBTILASE"/>
    <property type="match status" value="1"/>
</dbReference>
<dbReference type="GO" id="GO:0006508">
    <property type="term" value="P:proteolysis"/>
    <property type="evidence" value="ECO:0007669"/>
    <property type="project" value="UniProtKB-KW"/>
</dbReference>
<dbReference type="Proteomes" id="UP000269438">
    <property type="component" value="Unassembled WGS sequence"/>
</dbReference>
<sequence>MSDLVKATLGLPKDRNLGHLGLRHFLGAARMSADEMGTNRMHSRKRREHSHAYGYLGKGLAAAGAVAALVVGVSLPAHATAPSSDQRTAGLWYVDAMGIPAAKAEGLTGKGIRIAVVDDGINLKAAELQGANITVHGNYCLNQDTGKPIPADSTDGSISQHGTSVVAMLVGNGRASDGGPGTVGIVPDAQIDFYAAGPIVSKEQEAAGWDQICPTGRDDDGTFTGDSWEDAMNDAVDSGASFVSVSLAGSGLSFIDGLTQAASRGVTVVASARNPGNDSSGVGDFPAAGNGTVSVNAVGRDNKVIGQSDGFGGGLQVGSGNTAVGAPGVRILSMDAQWQPTIEHGTSYATPLVTGALALASQKYPKATHNQLLQSLINTTDRSLRDGALSWESDLGYGIASLPDLLSRDPSSFPDENPLFVNDPSDPRCMWPRSSTQPTTMEKCRWAQNPTLEEVKAASASARPSTQSPLPGENAMGMPLPWVILGAVFGIVVIAAAGVLVPVLIVRNRRAKLAEASRQSNSHHVMPHEQGSRLGMQNGSDSRHLPQAPQNWGSPNQVGQPVRDDSSQNITHNDERKKEAE</sequence>
<feature type="compositionally biased region" description="Polar residues" evidence="6">
    <location>
        <begin position="548"/>
        <end position="559"/>
    </location>
</feature>
<keyword evidence="4 5" id="KW-0720">Serine protease</keyword>
<feature type="region of interest" description="Disordered" evidence="6">
    <location>
        <begin position="514"/>
        <end position="581"/>
    </location>
</feature>
<proteinExistence type="inferred from homology"/>
<feature type="transmembrane region" description="Helical" evidence="7">
    <location>
        <begin position="482"/>
        <end position="506"/>
    </location>
</feature>
<dbReference type="Gene3D" id="3.40.50.200">
    <property type="entry name" value="Peptidase S8/S53 domain"/>
    <property type="match status" value="1"/>
</dbReference>
<dbReference type="PANTHER" id="PTHR43806:SF11">
    <property type="entry name" value="CEREVISIN-RELATED"/>
    <property type="match status" value="1"/>
</dbReference>
<accession>A0A3L7API3</accession>
<dbReference type="InterPro" id="IPR050131">
    <property type="entry name" value="Peptidase_S8_subtilisin-like"/>
</dbReference>
<evidence type="ECO:0000313" key="9">
    <source>
        <dbReference type="EMBL" id="RLP82044.1"/>
    </source>
</evidence>
<comment type="caution">
    <text evidence="9">The sequence shown here is derived from an EMBL/GenBank/DDBJ whole genome shotgun (WGS) entry which is preliminary data.</text>
</comment>
<keyword evidence="2 5" id="KW-0645">Protease</keyword>
<comment type="similarity">
    <text evidence="1 5">Belongs to the peptidase S8 family.</text>
</comment>
<dbReference type="InterPro" id="IPR015500">
    <property type="entry name" value="Peptidase_S8_subtilisin-rel"/>
</dbReference>